<evidence type="ECO:0000313" key="2">
    <source>
        <dbReference type="EMBL" id="KAL2559566.1"/>
    </source>
</evidence>
<keyword evidence="3" id="KW-1185">Reference proteome</keyword>
<organism evidence="2 3">
    <name type="scientific">Forsythia ovata</name>
    <dbReference type="NCBI Taxonomy" id="205694"/>
    <lineage>
        <taxon>Eukaryota</taxon>
        <taxon>Viridiplantae</taxon>
        <taxon>Streptophyta</taxon>
        <taxon>Embryophyta</taxon>
        <taxon>Tracheophyta</taxon>
        <taxon>Spermatophyta</taxon>
        <taxon>Magnoliopsida</taxon>
        <taxon>eudicotyledons</taxon>
        <taxon>Gunneridae</taxon>
        <taxon>Pentapetalae</taxon>
        <taxon>asterids</taxon>
        <taxon>lamiids</taxon>
        <taxon>Lamiales</taxon>
        <taxon>Oleaceae</taxon>
        <taxon>Forsythieae</taxon>
        <taxon>Forsythia</taxon>
    </lineage>
</organism>
<feature type="region of interest" description="Disordered" evidence="1">
    <location>
        <begin position="26"/>
        <end position="47"/>
    </location>
</feature>
<dbReference type="EMBL" id="JBFOLJ010000001">
    <property type="protein sequence ID" value="KAL2559566.1"/>
    <property type="molecule type" value="Genomic_DNA"/>
</dbReference>
<gene>
    <name evidence="2" type="ORF">Fot_04305</name>
</gene>
<proteinExistence type="predicted"/>
<protein>
    <submittedName>
        <fullName evidence="2">Uncharacterized protein</fullName>
    </submittedName>
</protein>
<evidence type="ECO:0000313" key="3">
    <source>
        <dbReference type="Proteomes" id="UP001604277"/>
    </source>
</evidence>
<comment type="caution">
    <text evidence="2">The sequence shown here is derived from an EMBL/GenBank/DDBJ whole genome shotgun (WGS) entry which is preliminary data.</text>
</comment>
<evidence type="ECO:0000256" key="1">
    <source>
        <dbReference type="SAM" id="MobiDB-lite"/>
    </source>
</evidence>
<dbReference type="AlphaFoldDB" id="A0ABD1XCS8"/>
<sequence length="100" mass="10979">MIDKKSVIVEDCKPTPVLDIKNMLDIHSNDDGGPPTSHTHGAQVEPTLEHSNRLLGLQVDISKSADKKVEMVLKRSTFVGKPPVSGCSDSEFHRLCEVSR</sequence>
<reference evidence="3" key="1">
    <citation type="submission" date="2024-07" db="EMBL/GenBank/DDBJ databases">
        <title>Two chromosome-level genome assemblies of Korean endemic species Abeliophyllum distichum and Forsythia ovata (Oleaceae).</title>
        <authorList>
            <person name="Jang H."/>
        </authorList>
    </citation>
    <scope>NUCLEOTIDE SEQUENCE [LARGE SCALE GENOMIC DNA]</scope>
</reference>
<accession>A0ABD1XCS8</accession>
<dbReference type="Proteomes" id="UP001604277">
    <property type="component" value="Unassembled WGS sequence"/>
</dbReference>
<name>A0ABD1XCS8_9LAMI</name>